<dbReference type="SUPFAM" id="SSF53474">
    <property type="entry name" value="alpha/beta-Hydrolases"/>
    <property type="match status" value="1"/>
</dbReference>
<feature type="active site" description="Charge relay system" evidence="2">
    <location>
        <position position="293"/>
    </location>
</feature>
<comment type="caution">
    <text evidence="4">The sequence shown here is derived from an EMBL/GenBank/DDBJ whole genome shotgun (WGS) entry which is preliminary data.</text>
</comment>
<dbReference type="InterPro" id="IPR000073">
    <property type="entry name" value="AB_hydrolase_1"/>
</dbReference>
<dbReference type="PANTHER" id="PTHR10794:SF63">
    <property type="entry name" value="ALPHA_BETA HYDROLASE 1, ISOFORM A"/>
    <property type="match status" value="1"/>
</dbReference>
<protein>
    <recommendedName>
        <fullName evidence="3">AB hydrolase-1 domain-containing protein</fullName>
    </recommendedName>
</protein>
<feature type="domain" description="AB hydrolase-1" evidence="3">
    <location>
        <begin position="88"/>
        <end position="321"/>
    </location>
</feature>
<dbReference type="GO" id="GO:0047372">
    <property type="term" value="F:monoacylglycerol lipase activity"/>
    <property type="evidence" value="ECO:0007669"/>
    <property type="project" value="TreeGrafter"/>
</dbReference>
<dbReference type="Gene3D" id="3.40.50.1820">
    <property type="entry name" value="alpha/beta hydrolase"/>
    <property type="match status" value="1"/>
</dbReference>
<gene>
    <name evidence="4" type="ORF">EVOR1521_LOCUS3043</name>
</gene>
<evidence type="ECO:0000256" key="1">
    <source>
        <dbReference type="ARBA" id="ARBA00010884"/>
    </source>
</evidence>
<dbReference type="InterPro" id="IPR029058">
    <property type="entry name" value="AB_hydrolase_fold"/>
</dbReference>
<dbReference type="Proteomes" id="UP001178507">
    <property type="component" value="Unassembled WGS sequence"/>
</dbReference>
<evidence type="ECO:0000259" key="3">
    <source>
        <dbReference type="Pfam" id="PF00561"/>
    </source>
</evidence>
<dbReference type="Pfam" id="PF00561">
    <property type="entry name" value="Abhydrolase_1"/>
    <property type="match status" value="1"/>
</dbReference>
<feature type="active site" description="Charge relay system" evidence="2">
    <location>
        <position position="168"/>
    </location>
</feature>
<reference evidence="4" key="1">
    <citation type="submission" date="2023-08" db="EMBL/GenBank/DDBJ databases">
        <authorList>
            <person name="Chen Y."/>
            <person name="Shah S."/>
            <person name="Dougan E. K."/>
            <person name="Thang M."/>
            <person name="Chan C."/>
        </authorList>
    </citation>
    <scope>NUCLEOTIDE SEQUENCE</scope>
</reference>
<evidence type="ECO:0000256" key="2">
    <source>
        <dbReference type="PIRSR" id="PIRSR005211-1"/>
    </source>
</evidence>
<dbReference type="InterPro" id="IPR050960">
    <property type="entry name" value="AB_hydrolase_4_sf"/>
</dbReference>
<dbReference type="AlphaFoldDB" id="A0AA36HPX4"/>
<dbReference type="EMBL" id="CAUJNA010000177">
    <property type="protein sequence ID" value="CAJ1373133.1"/>
    <property type="molecule type" value="Genomic_DNA"/>
</dbReference>
<sequence length="360" mass="40529">MAPHLPELRGDVDELRQLLEDEELGQALRRRYWPHWLHLGWIASTFGAALKGIPVLKSLRVSEERELTLKDGGTVSLDWWRGLKTGRPVVLVLPGMANSSRSIYVRYTMAKLEEAGFQAVAMNYRAVEHLEITSPRLGCADSWKDLPEVLDVIEAACPGQPILAMGFSMGGTILTKYLGETGAGSRLRAAVAVSCPMAYPEHYAELERRKFLSFLMAQPLKMWLWKKREQVAKQWPHCDMKQVMLSTSLLTVAGYFFEHQGYHNVEEYFRQNDPEPVLSRIACPVLILGAKDDPLMQPVPRETIRQNPRLLLVETKDGGHMGWAGWGQLGPSIFGASWADGLAARFLSFHVKTLPPRSRL</sequence>
<organism evidence="4 5">
    <name type="scientific">Effrenium voratum</name>
    <dbReference type="NCBI Taxonomy" id="2562239"/>
    <lineage>
        <taxon>Eukaryota</taxon>
        <taxon>Sar</taxon>
        <taxon>Alveolata</taxon>
        <taxon>Dinophyceae</taxon>
        <taxon>Suessiales</taxon>
        <taxon>Symbiodiniaceae</taxon>
        <taxon>Effrenium</taxon>
    </lineage>
</organism>
<evidence type="ECO:0000313" key="4">
    <source>
        <dbReference type="EMBL" id="CAJ1373133.1"/>
    </source>
</evidence>
<proteinExistence type="inferred from homology"/>
<dbReference type="GO" id="GO:0034338">
    <property type="term" value="F:short-chain carboxylesterase activity"/>
    <property type="evidence" value="ECO:0007669"/>
    <property type="project" value="TreeGrafter"/>
</dbReference>
<dbReference type="PIRSF" id="PIRSF005211">
    <property type="entry name" value="Ab_hydro_YheT"/>
    <property type="match status" value="1"/>
</dbReference>
<evidence type="ECO:0000313" key="5">
    <source>
        <dbReference type="Proteomes" id="UP001178507"/>
    </source>
</evidence>
<feature type="active site" description="Charge relay system" evidence="2">
    <location>
        <position position="320"/>
    </location>
</feature>
<dbReference type="InterPro" id="IPR012020">
    <property type="entry name" value="ABHD4"/>
</dbReference>
<name>A0AA36HPX4_9DINO</name>
<accession>A0AA36HPX4</accession>
<dbReference type="PANTHER" id="PTHR10794">
    <property type="entry name" value="ABHYDROLASE DOMAIN-CONTAINING PROTEIN"/>
    <property type="match status" value="1"/>
</dbReference>
<comment type="similarity">
    <text evidence="1">Belongs to the AB hydrolase superfamily. AB hydrolase 4 family.</text>
</comment>
<keyword evidence="5" id="KW-1185">Reference proteome</keyword>